<reference evidence="2" key="1">
    <citation type="submission" date="2021-01" db="EMBL/GenBank/DDBJ databases">
        <authorList>
            <consortium name="Genoscope - CEA"/>
            <person name="William W."/>
        </authorList>
    </citation>
    <scope>NUCLEOTIDE SEQUENCE</scope>
</reference>
<gene>
    <name evidence="2" type="ORF">PPRIM_AZ9-3.1.T0480224</name>
</gene>
<keyword evidence="1" id="KW-0812">Transmembrane</keyword>
<accession>A0A8S1M0P0</accession>
<name>A0A8S1M0P0_PARPR</name>
<dbReference type="EMBL" id="CAJJDM010000048">
    <property type="protein sequence ID" value="CAD8072112.1"/>
    <property type="molecule type" value="Genomic_DNA"/>
</dbReference>
<dbReference type="AlphaFoldDB" id="A0A8S1M0P0"/>
<evidence type="ECO:0000313" key="2">
    <source>
        <dbReference type="EMBL" id="CAD8072112.1"/>
    </source>
</evidence>
<organism evidence="2 3">
    <name type="scientific">Paramecium primaurelia</name>
    <dbReference type="NCBI Taxonomy" id="5886"/>
    <lineage>
        <taxon>Eukaryota</taxon>
        <taxon>Sar</taxon>
        <taxon>Alveolata</taxon>
        <taxon>Ciliophora</taxon>
        <taxon>Intramacronucleata</taxon>
        <taxon>Oligohymenophorea</taxon>
        <taxon>Peniculida</taxon>
        <taxon>Parameciidae</taxon>
        <taxon>Paramecium</taxon>
    </lineage>
</organism>
<feature type="transmembrane region" description="Helical" evidence="1">
    <location>
        <begin position="12"/>
        <end position="30"/>
    </location>
</feature>
<protein>
    <submittedName>
        <fullName evidence="2">Uncharacterized protein</fullName>
    </submittedName>
</protein>
<keyword evidence="3" id="KW-1185">Reference proteome</keyword>
<comment type="caution">
    <text evidence="2">The sequence shown here is derived from an EMBL/GenBank/DDBJ whole genome shotgun (WGS) entry which is preliminary data.</text>
</comment>
<dbReference type="Proteomes" id="UP000688137">
    <property type="component" value="Unassembled WGS sequence"/>
</dbReference>
<sequence>MSLDFHLIKFLLKYFMNLIFAYSFSMAYNIHKQYPSQFIRWNVDCNLVSQFYQCYIKFLVY</sequence>
<keyword evidence="1" id="KW-0472">Membrane</keyword>
<proteinExistence type="predicted"/>
<evidence type="ECO:0000256" key="1">
    <source>
        <dbReference type="SAM" id="Phobius"/>
    </source>
</evidence>
<keyword evidence="1" id="KW-1133">Transmembrane helix</keyword>
<evidence type="ECO:0000313" key="3">
    <source>
        <dbReference type="Proteomes" id="UP000688137"/>
    </source>
</evidence>